<dbReference type="EMBL" id="JAMDMX010000019">
    <property type="protein sequence ID" value="MCY9692695.1"/>
    <property type="molecule type" value="Genomic_DNA"/>
</dbReference>
<keyword evidence="3" id="KW-1185">Reference proteome</keyword>
<dbReference type="Proteomes" id="UP001527099">
    <property type="component" value="Unassembled WGS sequence"/>
</dbReference>
<dbReference type="Gene3D" id="1.50.10.20">
    <property type="match status" value="1"/>
</dbReference>
<gene>
    <name evidence="2" type="ORF">M5X19_07260</name>
</gene>
<name>A0ABT4G963_9BACL</name>
<dbReference type="InterPro" id="IPR008928">
    <property type="entry name" value="6-hairpin_glycosidase_sf"/>
</dbReference>
<dbReference type="SUPFAM" id="SSF49785">
    <property type="entry name" value="Galactose-binding domain-like"/>
    <property type="match status" value="1"/>
</dbReference>
<dbReference type="Pfam" id="PF03422">
    <property type="entry name" value="CBM_6"/>
    <property type="match status" value="1"/>
</dbReference>
<sequence length="522" mass="57397">MIVQRRSVVKWLSVSLVMALFLSVWGGANRASAFTASNADTAMNSLVNVFYDANAKYFYTNSDHLIHAAHAFGPNGGLYTDFWWEAQMWETVMDAYQRTGSSTYRTMIDDIYTGFNAKYTNMIDNQFNDDLGWWALACLRAYEITGTQEYLNRGSFLFDQVYAYWDTTYYGGGIWWRKDATDPATSSNAQKNMASNAPMVMTAIKLKNAYNNSTYLTKAQQMYTWIKTKLVSGNKVNDHMEGTGAGIVKDWDFTYNYGTFLGAATALYGATGTSSYLTDANNAAGYVIDKMTSATTLMYEGENDAPGFKMIFARNLNQLRVQAGQSQYLNFLQQNATQAWNHKRTSDGIIGSDWTAPTGSAYIQSLTAAAGASILQFVSPDNYTGNIAGNGLYEAENARRTLASGVGMINESTQTGFNGRGYVAGWNTNGTSLDFYVNQNNAGTKTITFRYAAAAGNASRYVKVNGVDVAANLNFSGTSGWSSWNTVSMTISLQAGSNTIQLGYDTSKGNNNWLNVDQLYGL</sequence>
<reference evidence="2 3" key="1">
    <citation type="submission" date="2022-05" db="EMBL/GenBank/DDBJ databases">
        <title>Genome Sequencing of Bee-Associated Microbes.</title>
        <authorList>
            <person name="Dunlap C."/>
        </authorList>
    </citation>
    <scope>NUCLEOTIDE SEQUENCE [LARGE SCALE GENOMIC DNA]</scope>
    <source>
        <strain evidence="2 3">NRRL B-14421</strain>
    </source>
</reference>
<dbReference type="PANTHER" id="PTHR47791">
    <property type="entry name" value="MEIOTICALLY UP-REGULATED GENE 191 PROTEIN"/>
    <property type="match status" value="1"/>
</dbReference>
<proteinExistence type="predicted"/>
<protein>
    <submittedName>
        <fullName evidence="2">Carbohydrate-binding protein</fullName>
    </submittedName>
</protein>
<dbReference type="InterPro" id="IPR005198">
    <property type="entry name" value="Glyco_hydro_76"/>
</dbReference>
<dbReference type="RefSeq" id="WP_268614201.1">
    <property type="nucleotide sequence ID" value="NZ_JAMDMX010000019.1"/>
</dbReference>
<feature type="domain" description="CBM6" evidence="1">
    <location>
        <begin position="391"/>
        <end position="522"/>
    </location>
</feature>
<dbReference type="InterPro" id="IPR005084">
    <property type="entry name" value="CBM6"/>
</dbReference>
<dbReference type="PROSITE" id="PS51175">
    <property type="entry name" value="CBM6"/>
    <property type="match status" value="1"/>
</dbReference>
<dbReference type="Gene3D" id="2.60.120.260">
    <property type="entry name" value="Galactose-binding domain-like"/>
    <property type="match status" value="1"/>
</dbReference>
<dbReference type="InterPro" id="IPR008979">
    <property type="entry name" value="Galactose-bd-like_sf"/>
</dbReference>
<accession>A0ABT4G963</accession>
<evidence type="ECO:0000313" key="3">
    <source>
        <dbReference type="Proteomes" id="UP001527099"/>
    </source>
</evidence>
<evidence type="ECO:0000259" key="1">
    <source>
        <dbReference type="PROSITE" id="PS51175"/>
    </source>
</evidence>
<comment type="caution">
    <text evidence="2">The sequence shown here is derived from an EMBL/GenBank/DDBJ whole genome shotgun (WGS) entry which is preliminary data.</text>
</comment>
<organism evidence="2 3">
    <name type="scientific">Paenibacillus alginolyticus</name>
    <dbReference type="NCBI Taxonomy" id="59839"/>
    <lineage>
        <taxon>Bacteria</taxon>
        <taxon>Bacillati</taxon>
        <taxon>Bacillota</taxon>
        <taxon>Bacilli</taxon>
        <taxon>Bacillales</taxon>
        <taxon>Paenibacillaceae</taxon>
        <taxon>Paenibacillus</taxon>
    </lineage>
</organism>
<dbReference type="InterPro" id="IPR053169">
    <property type="entry name" value="MUG_Protein"/>
</dbReference>
<dbReference type="Pfam" id="PF03663">
    <property type="entry name" value="Glyco_hydro_76"/>
    <property type="match status" value="1"/>
</dbReference>
<evidence type="ECO:0000313" key="2">
    <source>
        <dbReference type="EMBL" id="MCY9692695.1"/>
    </source>
</evidence>
<dbReference type="PANTHER" id="PTHR47791:SF3">
    <property type="entry name" value="MEIOTICALLY UP-REGULATED GENE 191 PROTEIN"/>
    <property type="match status" value="1"/>
</dbReference>
<dbReference type="SUPFAM" id="SSF48208">
    <property type="entry name" value="Six-hairpin glycosidases"/>
    <property type="match status" value="1"/>
</dbReference>